<name>A0ABW7IY31_9VIBR</name>
<comment type="caution">
    <text evidence="2">The sequence shown here is derived from an EMBL/GenBank/DDBJ whole genome shotgun (WGS) entry which is preliminary data.</text>
</comment>
<feature type="non-terminal residue" evidence="2">
    <location>
        <position position="124"/>
    </location>
</feature>
<keyword evidence="1" id="KW-0812">Transmembrane</keyword>
<sequence length="124" mass="13538">MNDSSKLAGNAKVEKTTYPVKTYLTFIIPSLIGLFLFMAPLSYQGSYTIPVAILAKSLQATISGSIIEVITMVIAFMAVITTLYKLVQPSFIKNNAFLHALLTPSLIWFVVRILGGVAAIMAFY</sequence>
<keyword evidence="1" id="KW-0472">Membrane</keyword>
<feature type="transmembrane region" description="Helical" evidence="1">
    <location>
        <begin position="96"/>
        <end position="123"/>
    </location>
</feature>
<dbReference type="EMBL" id="JBIHSN010000003">
    <property type="protein sequence ID" value="MFH0266316.1"/>
    <property type="molecule type" value="Genomic_DNA"/>
</dbReference>
<feature type="transmembrane region" description="Helical" evidence="1">
    <location>
        <begin position="62"/>
        <end position="84"/>
    </location>
</feature>
<protein>
    <submittedName>
        <fullName evidence="2">YjiH family protein</fullName>
    </submittedName>
</protein>
<gene>
    <name evidence="2" type="ORF">ACGRQ9_12765</name>
</gene>
<evidence type="ECO:0000313" key="2">
    <source>
        <dbReference type="EMBL" id="MFH0266316.1"/>
    </source>
</evidence>
<organism evidence="2 3">
    <name type="scientific">Vibrio rumoiensis</name>
    <dbReference type="NCBI Taxonomy" id="76258"/>
    <lineage>
        <taxon>Bacteria</taxon>
        <taxon>Pseudomonadati</taxon>
        <taxon>Pseudomonadota</taxon>
        <taxon>Gammaproteobacteria</taxon>
        <taxon>Vibrionales</taxon>
        <taxon>Vibrionaceae</taxon>
        <taxon>Vibrio</taxon>
    </lineage>
</organism>
<evidence type="ECO:0000313" key="3">
    <source>
        <dbReference type="Proteomes" id="UP001607151"/>
    </source>
</evidence>
<proteinExistence type="predicted"/>
<evidence type="ECO:0000256" key="1">
    <source>
        <dbReference type="SAM" id="Phobius"/>
    </source>
</evidence>
<feature type="transmembrane region" description="Helical" evidence="1">
    <location>
        <begin position="20"/>
        <end position="42"/>
    </location>
</feature>
<accession>A0ABW7IY31</accession>
<reference evidence="2 3" key="1">
    <citation type="submission" date="2024-10" db="EMBL/GenBank/DDBJ databases">
        <authorList>
            <person name="Yibar A."/>
            <person name="Saticioglu I.B."/>
            <person name="Duman M."/>
            <person name="Ajmi N."/>
            <person name="Gurler F."/>
            <person name="Ay H."/>
            <person name="Onuk E."/>
            <person name="Guler S."/>
            <person name="Romalde J.L."/>
        </authorList>
    </citation>
    <scope>NUCLEOTIDE SEQUENCE [LARGE SCALE GENOMIC DNA]</scope>
    <source>
        <strain evidence="2 3">14-MA-B</strain>
    </source>
</reference>
<dbReference type="Proteomes" id="UP001607151">
    <property type="component" value="Unassembled WGS sequence"/>
</dbReference>
<keyword evidence="1" id="KW-1133">Transmembrane helix</keyword>
<keyword evidence="3" id="KW-1185">Reference proteome</keyword>